<feature type="region of interest" description="Disordered" evidence="3">
    <location>
        <begin position="171"/>
        <end position="215"/>
    </location>
</feature>
<proteinExistence type="predicted"/>
<dbReference type="InterPro" id="IPR013126">
    <property type="entry name" value="Hsp_70_fam"/>
</dbReference>
<dbReference type="AlphaFoldDB" id="A0A2V1DRF5"/>
<dbReference type="Gene3D" id="3.30.420.40">
    <property type="match status" value="2"/>
</dbReference>
<evidence type="ECO:0008006" key="6">
    <source>
        <dbReference type="Google" id="ProtNLM"/>
    </source>
</evidence>
<keyword evidence="2" id="KW-0067">ATP-binding</keyword>
<dbReference type="GO" id="GO:0140662">
    <property type="term" value="F:ATP-dependent protein folding chaperone"/>
    <property type="evidence" value="ECO:0007669"/>
    <property type="project" value="InterPro"/>
</dbReference>
<dbReference type="InterPro" id="IPR043129">
    <property type="entry name" value="ATPase_NBD"/>
</dbReference>
<evidence type="ECO:0000256" key="1">
    <source>
        <dbReference type="ARBA" id="ARBA00022741"/>
    </source>
</evidence>
<evidence type="ECO:0000313" key="5">
    <source>
        <dbReference type="Proteomes" id="UP000244855"/>
    </source>
</evidence>
<evidence type="ECO:0000313" key="4">
    <source>
        <dbReference type="EMBL" id="PVI00853.1"/>
    </source>
</evidence>
<protein>
    <recommendedName>
        <fullName evidence="6">Actin-like ATPase domain-containing protein</fullName>
    </recommendedName>
</protein>
<dbReference type="Pfam" id="PF00012">
    <property type="entry name" value="HSP70"/>
    <property type="match status" value="1"/>
</dbReference>
<dbReference type="CDD" id="cd10170">
    <property type="entry name" value="ASKHA_NBD_HSP70"/>
    <property type="match status" value="1"/>
</dbReference>
<dbReference type="EMBL" id="KZ805367">
    <property type="protein sequence ID" value="PVI00853.1"/>
    <property type="molecule type" value="Genomic_DNA"/>
</dbReference>
<organism evidence="4 5">
    <name type="scientific">Periconia macrospinosa</name>
    <dbReference type="NCBI Taxonomy" id="97972"/>
    <lineage>
        <taxon>Eukaryota</taxon>
        <taxon>Fungi</taxon>
        <taxon>Dikarya</taxon>
        <taxon>Ascomycota</taxon>
        <taxon>Pezizomycotina</taxon>
        <taxon>Dothideomycetes</taxon>
        <taxon>Pleosporomycetidae</taxon>
        <taxon>Pleosporales</taxon>
        <taxon>Massarineae</taxon>
        <taxon>Periconiaceae</taxon>
        <taxon>Periconia</taxon>
    </lineage>
</organism>
<dbReference type="SUPFAM" id="SSF53067">
    <property type="entry name" value="Actin-like ATPase domain"/>
    <property type="match status" value="1"/>
</dbReference>
<dbReference type="Proteomes" id="UP000244855">
    <property type="component" value="Unassembled WGS sequence"/>
</dbReference>
<evidence type="ECO:0000256" key="2">
    <source>
        <dbReference type="ARBA" id="ARBA00022840"/>
    </source>
</evidence>
<dbReference type="PANTHER" id="PTHR42749:SF8">
    <property type="entry name" value="HSP70 FAMILY PROTEIN (AFU_ORTHOLOGUE AFUA_3G13740)"/>
    <property type="match status" value="1"/>
</dbReference>
<gene>
    <name evidence="4" type="ORF">DM02DRAFT_671732</name>
</gene>
<dbReference type="OrthoDB" id="2963168at2759"/>
<reference evidence="4 5" key="1">
    <citation type="journal article" date="2018" name="Sci. Rep.">
        <title>Comparative genomics provides insights into the lifestyle and reveals functional heterogeneity of dark septate endophytic fungi.</title>
        <authorList>
            <person name="Knapp D.G."/>
            <person name="Nemeth J.B."/>
            <person name="Barry K."/>
            <person name="Hainaut M."/>
            <person name="Henrissat B."/>
            <person name="Johnson J."/>
            <person name="Kuo A."/>
            <person name="Lim J.H.P."/>
            <person name="Lipzen A."/>
            <person name="Nolan M."/>
            <person name="Ohm R.A."/>
            <person name="Tamas L."/>
            <person name="Grigoriev I.V."/>
            <person name="Spatafora J.W."/>
            <person name="Nagy L.G."/>
            <person name="Kovacs G.M."/>
        </authorList>
    </citation>
    <scope>NUCLEOTIDE SEQUENCE [LARGE SCALE GENOMIC DNA]</scope>
    <source>
        <strain evidence="4 5">DSE2036</strain>
    </source>
</reference>
<accession>A0A2V1DRF5</accession>
<dbReference type="STRING" id="97972.A0A2V1DRF5"/>
<keyword evidence="1" id="KW-0547">Nucleotide-binding</keyword>
<sequence length="780" mass="88626">MAPITRNAHVMYGRIDPGSEPESGSELEDTDIEMAMDEDVEHDETTYIMDHDSNTLDSNWETIMNENEEQDEETTMDHDSINKLDSNRLIIAVDFGTTYSSVGYVALPRDVYPQDVGVHQVKCIGNYPNYQPPPGELNFRKDVPTELWYEYEKATTQTPIANGMQYEPNLESDEDEYVSSEDDVSVEEPPEFDESSILNTHEGGKPKKNRKTPSIQHWGFGVQDKLNTNNIPSDEARPLTRFKLLLDDKKSTEKIRGELQSILNALKKNKIIREEKEIFTHYLTHLLRHTKDELWKSDELHDNTTVQFVLCVPAKWPLNGCRVMQTAFEEAVEEAGFGEQARNSAFDLFMISEPEAAAECILAEARAQLYTKENIVVVDAGGGTVDAVTYECSNGDPLRLTSEVVAPNSKTCGASFINERFEEKLTDKLRSEKYLVCNGKTLKSIVQGRTALFENGQKRTFDTNNSRIPLNPIYIDNLRQNEAKHFRPNFLELQRKTMVHIFQDSLDGVTEVVDKQLASAEKANCCVQKVILTGGFGQSPSLRSHLKKHLSGRENIRNGKIEFVAASGLSTTVARGAVLRALDKRLGPSRFTQSSYGFLISEPYEPDLYKEHKETRCRINKVDGEKYVDNTIFWVIQAGQKVKNMQEFSFDVQHKFKLNQKKLICGEQLWMSDNVHPCHYRTTHRKNKGATKIGSLEADVTFLRDEKLIEPEFPSEFSNHAGSKIKHWVVNYEIVLISEGRRFRFEARWPSKAELKPGQEQRILDAKLFGVAASFQPGTA</sequence>
<dbReference type="PANTHER" id="PTHR42749">
    <property type="entry name" value="CELL SHAPE-DETERMINING PROTEIN MREB"/>
    <property type="match status" value="1"/>
</dbReference>
<keyword evidence="5" id="KW-1185">Reference proteome</keyword>
<evidence type="ECO:0000256" key="3">
    <source>
        <dbReference type="SAM" id="MobiDB-lite"/>
    </source>
</evidence>
<feature type="region of interest" description="Disordered" evidence="3">
    <location>
        <begin position="1"/>
        <end position="27"/>
    </location>
</feature>
<feature type="compositionally biased region" description="Acidic residues" evidence="3">
    <location>
        <begin position="171"/>
        <end position="194"/>
    </location>
</feature>
<dbReference type="GO" id="GO:0005524">
    <property type="term" value="F:ATP binding"/>
    <property type="evidence" value="ECO:0007669"/>
    <property type="project" value="UniProtKB-KW"/>
</dbReference>
<name>A0A2V1DRF5_9PLEO</name>